<keyword evidence="1" id="KW-0472">Membrane</keyword>
<evidence type="ECO:0008006" key="4">
    <source>
        <dbReference type="Google" id="ProtNLM"/>
    </source>
</evidence>
<dbReference type="RefSeq" id="WP_096500459.1">
    <property type="nucleotide sequence ID" value="NZ_AP018165.1"/>
</dbReference>
<keyword evidence="1" id="KW-1133">Transmembrane helix</keyword>
<protein>
    <recommendedName>
        <fullName evidence="4">Metal-dependent hydrolase</fullName>
    </recommendedName>
</protein>
<gene>
    <name evidence="2" type="ORF">MSTE_01739</name>
</gene>
<keyword evidence="3" id="KW-1185">Reference proteome</keyword>
<dbReference type="InterPro" id="IPR016516">
    <property type="entry name" value="UCP07580"/>
</dbReference>
<dbReference type="PANTHER" id="PTHR39456:SF1">
    <property type="entry name" value="METAL-DEPENDENT HYDROLASE"/>
    <property type="match status" value="1"/>
</dbReference>
<dbReference type="KEGG" id="mste:MSTE_01739"/>
<proteinExistence type="predicted"/>
<dbReference type="PANTHER" id="PTHR39456">
    <property type="entry name" value="METAL-DEPENDENT HYDROLASE"/>
    <property type="match status" value="1"/>
</dbReference>
<dbReference type="PIRSF" id="PIRSF007580">
    <property type="entry name" value="UCP07580"/>
    <property type="match status" value="1"/>
</dbReference>
<evidence type="ECO:0000313" key="3">
    <source>
        <dbReference type="Proteomes" id="UP000217954"/>
    </source>
</evidence>
<dbReference type="AlphaFoldDB" id="A0A1Z4EVR3"/>
<dbReference type="Proteomes" id="UP000217954">
    <property type="component" value="Chromosome"/>
</dbReference>
<name>A0A1Z4EVR3_9MYCO</name>
<feature type="transmembrane region" description="Helical" evidence="1">
    <location>
        <begin position="217"/>
        <end position="239"/>
    </location>
</feature>
<sequence>MSKQALATAAIFSEVPNVAPPADAGQVALHARNVTFDFSRSPLIWIPGEPIASYALSALNLMLPVGEQMFVDVFSRALPYIKDERLREDVIGFIGQEKMHSDTHDHALREFFAQHGIDLSVWVKQSELMFQQFQKRMDALPPKLQYRVMVQGLTMIAGLEHLTSTGGDWLLNFDFEKFGADPVITDMFRWHGAEEVEHRSVAWNVARYFGASRTRLMVYYLGACVPIVGGLIAGGWMLARADPSLPKIGPIKFVREVRLAMKRESTLSLALLSKAFKAYLQPDFTPEAIGDTAQAVAYLAKSPAAKAAAVA</sequence>
<accession>A0A1Z4EVR3</accession>
<reference evidence="3" key="1">
    <citation type="journal article" date="2017" name="Genome Announc.">
        <title>Complete Genome Sequence of Mycobacterium stephanolepidis.</title>
        <authorList>
            <person name="Fukano H."/>
            <person name="Yoshida M."/>
            <person name="Katayama Y."/>
            <person name="Omatsu T."/>
            <person name="Mizutani T."/>
            <person name="Kurata O."/>
            <person name="Wada S."/>
            <person name="Hoshino Y."/>
        </authorList>
    </citation>
    <scope>NUCLEOTIDE SEQUENCE [LARGE SCALE GENOMIC DNA]</scope>
    <source>
        <strain evidence="3">NJB0901</strain>
    </source>
</reference>
<dbReference type="EMBL" id="AP018165">
    <property type="protein sequence ID" value="BAX97058.1"/>
    <property type="molecule type" value="Genomic_DNA"/>
</dbReference>
<evidence type="ECO:0000313" key="2">
    <source>
        <dbReference type="EMBL" id="BAX97058.1"/>
    </source>
</evidence>
<keyword evidence="1" id="KW-0812">Transmembrane</keyword>
<evidence type="ECO:0000256" key="1">
    <source>
        <dbReference type="SAM" id="Phobius"/>
    </source>
</evidence>
<organism evidence="2 3">
    <name type="scientific">[Mycobacterium] stephanolepidis</name>
    <dbReference type="NCBI Taxonomy" id="1520670"/>
    <lineage>
        <taxon>Bacteria</taxon>
        <taxon>Bacillati</taxon>
        <taxon>Actinomycetota</taxon>
        <taxon>Actinomycetes</taxon>
        <taxon>Mycobacteriales</taxon>
        <taxon>Mycobacteriaceae</taxon>
        <taxon>Mycobacteroides</taxon>
    </lineage>
</organism>
<reference evidence="2 3" key="2">
    <citation type="journal article" date="2017" name="Int. J. Syst. Evol. Microbiol.">
        <title>Mycobacterium stephanolepidis sp. nov., a rapidly growing species related to Mycobacterium chelonae, isolated from marine teleost fish, Stephanolepis cirrhifer.</title>
        <authorList>
            <person name="Fukano H."/>
            <person name="Wada S."/>
            <person name="Kurata O."/>
            <person name="Katayama K."/>
            <person name="Fujiwara N."/>
            <person name="Hoshino Y."/>
        </authorList>
    </citation>
    <scope>NUCLEOTIDE SEQUENCE [LARGE SCALE GENOMIC DNA]</scope>
    <source>
        <strain evidence="2 3">NJB0901</strain>
    </source>
</reference>
<dbReference type="Pfam" id="PF10118">
    <property type="entry name" value="Metal_hydrol"/>
    <property type="match status" value="1"/>
</dbReference>